<dbReference type="EMBL" id="BMMS01000003">
    <property type="protein sequence ID" value="GGO82560.1"/>
    <property type="molecule type" value="Genomic_DNA"/>
</dbReference>
<name>A0A918DU96_9ACTN</name>
<dbReference type="InterPro" id="IPR011009">
    <property type="entry name" value="Kinase-like_dom_sf"/>
</dbReference>
<dbReference type="Proteomes" id="UP000641932">
    <property type="component" value="Unassembled WGS sequence"/>
</dbReference>
<comment type="caution">
    <text evidence="2">The sequence shown here is derived from an EMBL/GenBank/DDBJ whole genome shotgun (WGS) entry which is preliminary data.</text>
</comment>
<reference evidence="2" key="1">
    <citation type="journal article" date="2014" name="Int. J. Syst. Evol. Microbiol.">
        <title>Complete genome sequence of Corynebacterium casei LMG S-19264T (=DSM 44701T), isolated from a smear-ripened cheese.</title>
        <authorList>
            <consortium name="US DOE Joint Genome Institute (JGI-PGF)"/>
            <person name="Walter F."/>
            <person name="Albersmeier A."/>
            <person name="Kalinowski J."/>
            <person name="Ruckert C."/>
        </authorList>
    </citation>
    <scope>NUCLEOTIDE SEQUENCE</scope>
    <source>
        <strain evidence="2">CGMCC 4.7201</strain>
    </source>
</reference>
<dbReference type="RefSeq" id="WP_373286956.1">
    <property type="nucleotide sequence ID" value="NZ_BMMS01000003.1"/>
</dbReference>
<evidence type="ECO:0000259" key="1">
    <source>
        <dbReference type="Pfam" id="PF01636"/>
    </source>
</evidence>
<evidence type="ECO:0000313" key="2">
    <source>
        <dbReference type="EMBL" id="GGO82560.1"/>
    </source>
</evidence>
<reference evidence="2" key="2">
    <citation type="submission" date="2020-09" db="EMBL/GenBank/DDBJ databases">
        <authorList>
            <person name="Sun Q."/>
            <person name="Zhou Y."/>
        </authorList>
    </citation>
    <scope>NUCLEOTIDE SEQUENCE</scope>
    <source>
        <strain evidence="2">CGMCC 4.7201</strain>
    </source>
</reference>
<protein>
    <submittedName>
        <fullName evidence="2">Aminoglycoside phosphotransferase</fullName>
    </submittedName>
</protein>
<sequence>MEAELVEGLGRLAVAGGGGEPEVLADRPDGTVVRAGTVVAKAHAADSDHTELGARLRIASAPPLGGILLAPVPGGPPEAFLLGRRVTLWPYAEPVDRDDPDAAPWEDAAVLLARLHTVRVDSLPGPVPPMRGPAKVARALDRLSGLDDAAAHDVVFRAAAGLPGWARGEGPQPPSRVLVHGDLHLGQLVRYGGGPWLLIDVDDLGLGEPAWDLARPAAWFATGLLAPEVWSRFLGSYRAAGGPAVPGEGDPWGALDVPARALTVQSAALAVVRARREGRALDEVDELLLETCARMAGRARVDVVS</sequence>
<proteinExistence type="predicted"/>
<keyword evidence="3" id="KW-1185">Reference proteome</keyword>
<dbReference type="SUPFAM" id="SSF56112">
    <property type="entry name" value="Protein kinase-like (PK-like)"/>
    <property type="match status" value="1"/>
</dbReference>
<accession>A0A918DU96</accession>
<feature type="domain" description="Aminoglycoside phosphotransferase" evidence="1">
    <location>
        <begin position="82"/>
        <end position="242"/>
    </location>
</feature>
<dbReference type="Gene3D" id="3.90.1200.10">
    <property type="match status" value="1"/>
</dbReference>
<dbReference type="Pfam" id="PF01636">
    <property type="entry name" value="APH"/>
    <property type="match status" value="1"/>
</dbReference>
<gene>
    <name evidence="2" type="ORF">GCM10012280_09450</name>
</gene>
<organism evidence="2 3">
    <name type="scientific">Wenjunlia tyrosinilytica</name>
    <dbReference type="NCBI Taxonomy" id="1544741"/>
    <lineage>
        <taxon>Bacteria</taxon>
        <taxon>Bacillati</taxon>
        <taxon>Actinomycetota</taxon>
        <taxon>Actinomycetes</taxon>
        <taxon>Kitasatosporales</taxon>
        <taxon>Streptomycetaceae</taxon>
        <taxon>Wenjunlia</taxon>
    </lineage>
</organism>
<evidence type="ECO:0000313" key="3">
    <source>
        <dbReference type="Proteomes" id="UP000641932"/>
    </source>
</evidence>
<dbReference type="AlphaFoldDB" id="A0A918DU96"/>
<dbReference type="InterPro" id="IPR002575">
    <property type="entry name" value="Aminoglycoside_PTrfase"/>
</dbReference>